<dbReference type="SMART" id="SM00671">
    <property type="entry name" value="SEL1"/>
    <property type="match status" value="2"/>
</dbReference>
<dbReference type="InterPro" id="IPR006597">
    <property type="entry name" value="Sel1-like"/>
</dbReference>
<organism evidence="2 3">
    <name type="scientific">Trichomonas vaginalis (strain ATCC PRA-98 / G3)</name>
    <dbReference type="NCBI Taxonomy" id="412133"/>
    <lineage>
        <taxon>Eukaryota</taxon>
        <taxon>Metamonada</taxon>
        <taxon>Parabasalia</taxon>
        <taxon>Trichomonadida</taxon>
        <taxon>Trichomonadidae</taxon>
        <taxon>Trichomonas</taxon>
    </lineage>
</organism>
<dbReference type="Proteomes" id="UP000001542">
    <property type="component" value="Unassembled WGS sequence"/>
</dbReference>
<dbReference type="EMBL" id="DS113207">
    <property type="protein sequence ID" value="EAY19477.1"/>
    <property type="molecule type" value="Genomic_DNA"/>
</dbReference>
<keyword evidence="3" id="KW-1185">Reference proteome</keyword>
<name>A2DJ90_TRIV3</name>
<protein>
    <recommendedName>
        <fullName evidence="4">Sel1 repeat family protein</fullName>
    </recommendedName>
</protein>
<sequence length="594" mass="68827">MLAAFLVFFARSKMKFPDIMMHDGADELGIKHIKNIRKIINNKWGINYKKEFLRAFNDDYEVNYEIIANLSKLKFPPALYVLGEMYLYGIEPVTMNISKAYELYSEAAKLDFPQAYAPMAFIKKFGLEENSQPNKVFTEISDQLGIHFNSFESIFSVYFDYMNLFKKYGRNFHEHEAILLKDYVLNFHEHYVNPTFTNSGFDTKLAEIKSQKRLNKYKAKYNAEQSHQQLAMSYFNGDSGCKKNYTKAAEYARKLGENHTLYKTVRGFELLSKGDPKQGRMTFIDGYQANDQFSKYCNAGASYTYNDLDDVFNKDQGKIYSLEKIEIYLNNVKSANEKIFSDIMLSLANTLPSLARTMLVYRFTILPTKYNMPDLAVKAGMQLWDEVNPNIPNQNIALEWYNEGKADSAIILFMRIANSGSANAASIASKLLLNKNLPGKDRNYTLKTASRLHRFAVAVNDKYSKDNELFELAKKYNLSIQMTEDETFNKVHLSYAKISKVDNPYDLVVWKLEGNMRTKLLSLLVNMKALYLVFPNLVKTTKLVLLLFRQLKIYSVIILILLCWRIHWIVFSFLTEKRKALELEQAKEEQNNSN</sequence>
<evidence type="ECO:0008006" key="4">
    <source>
        <dbReference type="Google" id="ProtNLM"/>
    </source>
</evidence>
<gene>
    <name evidence="2" type="ORF">TVAG_136080</name>
</gene>
<feature type="transmembrane region" description="Helical" evidence="1">
    <location>
        <begin position="553"/>
        <end position="574"/>
    </location>
</feature>
<dbReference type="KEGG" id="tva:5465000"/>
<evidence type="ECO:0000313" key="3">
    <source>
        <dbReference type="Proteomes" id="UP000001542"/>
    </source>
</evidence>
<dbReference type="RefSeq" id="XP_001580463.1">
    <property type="nucleotide sequence ID" value="XM_001580413.1"/>
</dbReference>
<keyword evidence="1" id="KW-1133">Transmembrane helix</keyword>
<dbReference type="Pfam" id="PF08238">
    <property type="entry name" value="Sel1"/>
    <property type="match status" value="2"/>
</dbReference>
<accession>A2DJ90</accession>
<dbReference type="AlphaFoldDB" id="A2DJ90"/>
<dbReference type="InParanoid" id="A2DJ90"/>
<reference evidence="2" key="1">
    <citation type="submission" date="2006-10" db="EMBL/GenBank/DDBJ databases">
        <authorList>
            <person name="Amadeo P."/>
            <person name="Zhao Q."/>
            <person name="Wortman J."/>
            <person name="Fraser-Liggett C."/>
            <person name="Carlton J."/>
        </authorList>
    </citation>
    <scope>NUCLEOTIDE SEQUENCE</scope>
    <source>
        <strain evidence="2">G3</strain>
    </source>
</reference>
<keyword evidence="1" id="KW-0812">Transmembrane</keyword>
<dbReference type="Gene3D" id="1.25.40.10">
    <property type="entry name" value="Tetratricopeptide repeat domain"/>
    <property type="match status" value="1"/>
</dbReference>
<keyword evidence="1" id="KW-0472">Membrane</keyword>
<reference evidence="2" key="2">
    <citation type="journal article" date="2007" name="Science">
        <title>Draft genome sequence of the sexually transmitted pathogen Trichomonas vaginalis.</title>
        <authorList>
            <person name="Carlton J.M."/>
            <person name="Hirt R.P."/>
            <person name="Silva J.C."/>
            <person name="Delcher A.L."/>
            <person name="Schatz M."/>
            <person name="Zhao Q."/>
            <person name="Wortman J.R."/>
            <person name="Bidwell S.L."/>
            <person name="Alsmark U.C.M."/>
            <person name="Besteiro S."/>
            <person name="Sicheritz-Ponten T."/>
            <person name="Noel C.J."/>
            <person name="Dacks J.B."/>
            <person name="Foster P.G."/>
            <person name="Simillion C."/>
            <person name="Van de Peer Y."/>
            <person name="Miranda-Saavedra D."/>
            <person name="Barton G.J."/>
            <person name="Westrop G.D."/>
            <person name="Mueller S."/>
            <person name="Dessi D."/>
            <person name="Fiori P.L."/>
            <person name="Ren Q."/>
            <person name="Paulsen I."/>
            <person name="Zhang H."/>
            <person name="Bastida-Corcuera F.D."/>
            <person name="Simoes-Barbosa A."/>
            <person name="Brown M.T."/>
            <person name="Hayes R.D."/>
            <person name="Mukherjee M."/>
            <person name="Okumura C.Y."/>
            <person name="Schneider R."/>
            <person name="Smith A.J."/>
            <person name="Vanacova S."/>
            <person name="Villalvazo M."/>
            <person name="Haas B.J."/>
            <person name="Pertea M."/>
            <person name="Feldblyum T.V."/>
            <person name="Utterback T.R."/>
            <person name="Shu C.L."/>
            <person name="Osoegawa K."/>
            <person name="de Jong P.J."/>
            <person name="Hrdy I."/>
            <person name="Horvathova L."/>
            <person name="Zubacova Z."/>
            <person name="Dolezal P."/>
            <person name="Malik S.B."/>
            <person name="Logsdon J.M. Jr."/>
            <person name="Henze K."/>
            <person name="Gupta A."/>
            <person name="Wang C.C."/>
            <person name="Dunne R.L."/>
            <person name="Upcroft J.A."/>
            <person name="Upcroft P."/>
            <person name="White O."/>
            <person name="Salzberg S.L."/>
            <person name="Tang P."/>
            <person name="Chiu C.-H."/>
            <person name="Lee Y.-S."/>
            <person name="Embley T.M."/>
            <person name="Coombs G.H."/>
            <person name="Mottram J.C."/>
            <person name="Tachezy J."/>
            <person name="Fraser-Liggett C.M."/>
            <person name="Johnson P.J."/>
        </authorList>
    </citation>
    <scope>NUCLEOTIDE SEQUENCE [LARGE SCALE GENOMIC DNA]</scope>
    <source>
        <strain evidence="2">G3</strain>
    </source>
</reference>
<proteinExistence type="predicted"/>
<dbReference type="InterPro" id="IPR011990">
    <property type="entry name" value="TPR-like_helical_dom_sf"/>
</dbReference>
<dbReference type="VEuPathDB" id="TrichDB:TVAGG3_0544020"/>
<dbReference type="VEuPathDB" id="TrichDB:TVAG_136080"/>
<evidence type="ECO:0000256" key="1">
    <source>
        <dbReference type="SAM" id="Phobius"/>
    </source>
</evidence>
<dbReference type="SUPFAM" id="SSF81901">
    <property type="entry name" value="HCP-like"/>
    <property type="match status" value="1"/>
</dbReference>
<evidence type="ECO:0000313" key="2">
    <source>
        <dbReference type="EMBL" id="EAY19477.1"/>
    </source>
</evidence>